<dbReference type="GO" id="GO:0005506">
    <property type="term" value="F:iron ion binding"/>
    <property type="evidence" value="ECO:0007669"/>
    <property type="project" value="InterPro"/>
</dbReference>
<dbReference type="GO" id="GO:0016859">
    <property type="term" value="F:cis-trans isomerase activity"/>
    <property type="evidence" value="ECO:0007669"/>
    <property type="project" value="TreeGrafter"/>
</dbReference>
<gene>
    <name evidence="2" type="ORF">SASPL_135234</name>
</gene>
<dbReference type="InterPro" id="IPR038938">
    <property type="entry name" value="D27-like"/>
</dbReference>
<dbReference type="Pfam" id="PF13225">
    <property type="entry name" value="D27-like_C"/>
    <property type="match status" value="1"/>
</dbReference>
<reference evidence="2" key="1">
    <citation type="submission" date="2018-01" db="EMBL/GenBank/DDBJ databases">
        <authorList>
            <person name="Mao J.F."/>
        </authorList>
    </citation>
    <scope>NUCLEOTIDE SEQUENCE</scope>
    <source>
        <strain evidence="2">Huo1</strain>
        <tissue evidence="2">Leaf</tissue>
    </source>
</reference>
<name>A0A8X8ZGF3_SALSN</name>
<organism evidence="2">
    <name type="scientific">Salvia splendens</name>
    <name type="common">Scarlet sage</name>
    <dbReference type="NCBI Taxonomy" id="180675"/>
    <lineage>
        <taxon>Eukaryota</taxon>
        <taxon>Viridiplantae</taxon>
        <taxon>Streptophyta</taxon>
        <taxon>Embryophyta</taxon>
        <taxon>Tracheophyta</taxon>
        <taxon>Spermatophyta</taxon>
        <taxon>Magnoliopsida</taxon>
        <taxon>eudicotyledons</taxon>
        <taxon>Gunneridae</taxon>
        <taxon>Pentapetalae</taxon>
        <taxon>asterids</taxon>
        <taxon>lamiids</taxon>
        <taxon>Lamiales</taxon>
        <taxon>Lamiaceae</taxon>
        <taxon>Nepetoideae</taxon>
        <taxon>Mentheae</taxon>
        <taxon>Salviinae</taxon>
        <taxon>Salvia</taxon>
        <taxon>Salvia subgen. Calosphace</taxon>
        <taxon>core Calosphace</taxon>
    </lineage>
</organism>
<protein>
    <recommendedName>
        <fullName evidence="1">Beta-carotene isomerase D27-like C-terminal domain-containing protein</fullName>
    </recommendedName>
</protein>
<evidence type="ECO:0000313" key="3">
    <source>
        <dbReference type="Proteomes" id="UP000298416"/>
    </source>
</evidence>
<proteinExistence type="predicted"/>
<feature type="domain" description="Beta-carotene isomerase D27-like C-terminal" evidence="1">
    <location>
        <begin position="174"/>
        <end position="254"/>
    </location>
</feature>
<sequence>MYHCTLNYIYNLFCTYYSSSSSSCVSSPFISLSLTEATPLVVAQPYKIINLQLKRRIIARHRPRSVAKHPRNWDASTKTSYNDNCFARLAINYLSQSLQSTAGMRSGKEGYEGLVEAATMASRRFNSIQQKGVVIDTLKAALPAPLLLLIKKTVPPSKFSRELFPAFTTIFFAWLIGPCQVKESEVEGRKEKNVVYVPKCRFLEETNCVGMCTNLCKMPSQSFIKDSLGMPITMVPNFEDMSCEMKFGVEPPPQSLDPAFTQPCYKQCKAIKRNHNCGS</sequence>
<evidence type="ECO:0000259" key="1">
    <source>
        <dbReference type="Pfam" id="PF13225"/>
    </source>
</evidence>
<dbReference type="GO" id="GO:1901601">
    <property type="term" value="P:strigolactone biosynthetic process"/>
    <property type="evidence" value="ECO:0007669"/>
    <property type="project" value="TreeGrafter"/>
</dbReference>
<dbReference type="PANTHER" id="PTHR33591:SF1">
    <property type="entry name" value="BETA-CAROTENE ISOMERASE D27, CHLOROPLASTIC"/>
    <property type="match status" value="1"/>
</dbReference>
<dbReference type="AlphaFoldDB" id="A0A8X8ZGF3"/>
<reference evidence="2" key="2">
    <citation type="submission" date="2020-08" db="EMBL/GenBank/DDBJ databases">
        <title>Plant Genome Project.</title>
        <authorList>
            <person name="Zhang R.-G."/>
        </authorList>
    </citation>
    <scope>NUCLEOTIDE SEQUENCE</scope>
    <source>
        <strain evidence="2">Huo1</strain>
        <tissue evidence="2">Leaf</tissue>
    </source>
</reference>
<dbReference type="Proteomes" id="UP000298416">
    <property type="component" value="Unassembled WGS sequence"/>
</dbReference>
<dbReference type="GO" id="GO:0009536">
    <property type="term" value="C:plastid"/>
    <property type="evidence" value="ECO:0007669"/>
    <property type="project" value="TreeGrafter"/>
</dbReference>
<dbReference type="EMBL" id="PNBA02000013">
    <property type="protein sequence ID" value="KAG6403019.1"/>
    <property type="molecule type" value="Genomic_DNA"/>
</dbReference>
<keyword evidence="3" id="KW-1185">Reference proteome</keyword>
<evidence type="ECO:0000313" key="2">
    <source>
        <dbReference type="EMBL" id="KAG6403019.1"/>
    </source>
</evidence>
<accession>A0A8X8ZGF3</accession>
<comment type="caution">
    <text evidence="2">The sequence shown here is derived from an EMBL/GenBank/DDBJ whole genome shotgun (WGS) entry which is preliminary data.</text>
</comment>
<dbReference type="InterPro" id="IPR025114">
    <property type="entry name" value="D27-like_C"/>
</dbReference>
<dbReference type="PANTHER" id="PTHR33591">
    <property type="entry name" value="BETA-CAROTENE ISOMERASE D27"/>
    <property type="match status" value="1"/>
</dbReference>